<dbReference type="InterPro" id="IPR013785">
    <property type="entry name" value="Aldolase_TIM"/>
</dbReference>
<dbReference type="InterPro" id="IPR035587">
    <property type="entry name" value="DUS-like_FMN-bd"/>
</dbReference>
<keyword evidence="9" id="KW-1185">Reference proteome</keyword>
<dbReference type="Proteomes" id="UP001487740">
    <property type="component" value="Unassembled WGS sequence"/>
</dbReference>
<evidence type="ECO:0000256" key="3">
    <source>
        <dbReference type="ARBA" id="ARBA00022643"/>
    </source>
</evidence>
<keyword evidence="2" id="KW-0285">Flavoprotein</keyword>
<dbReference type="EMBL" id="JARAKH010000029">
    <property type="protein sequence ID" value="KAK8387954.1"/>
    <property type="molecule type" value="Genomic_DNA"/>
</dbReference>
<dbReference type="AlphaFoldDB" id="A0AAW0TKQ2"/>
<protein>
    <recommendedName>
        <fullName evidence="7">DUS-like FMN-binding domain-containing protein</fullName>
    </recommendedName>
</protein>
<evidence type="ECO:0000256" key="4">
    <source>
        <dbReference type="ARBA" id="ARBA00022694"/>
    </source>
</evidence>
<dbReference type="Gene3D" id="3.30.160.20">
    <property type="match status" value="1"/>
</dbReference>
<evidence type="ECO:0000256" key="2">
    <source>
        <dbReference type="ARBA" id="ARBA00022630"/>
    </source>
</evidence>
<evidence type="ECO:0000256" key="6">
    <source>
        <dbReference type="SAM" id="MobiDB-lite"/>
    </source>
</evidence>
<dbReference type="PROSITE" id="PS01136">
    <property type="entry name" value="UPF0034"/>
    <property type="match status" value="1"/>
</dbReference>
<organism evidence="8 9">
    <name type="scientific">Scylla paramamosain</name>
    <name type="common">Mud crab</name>
    <dbReference type="NCBI Taxonomy" id="85552"/>
    <lineage>
        <taxon>Eukaryota</taxon>
        <taxon>Metazoa</taxon>
        <taxon>Ecdysozoa</taxon>
        <taxon>Arthropoda</taxon>
        <taxon>Crustacea</taxon>
        <taxon>Multicrustacea</taxon>
        <taxon>Malacostraca</taxon>
        <taxon>Eumalacostraca</taxon>
        <taxon>Eucarida</taxon>
        <taxon>Decapoda</taxon>
        <taxon>Pleocyemata</taxon>
        <taxon>Brachyura</taxon>
        <taxon>Eubrachyura</taxon>
        <taxon>Portunoidea</taxon>
        <taxon>Portunidae</taxon>
        <taxon>Portuninae</taxon>
        <taxon>Scylla</taxon>
    </lineage>
</organism>
<dbReference type="GO" id="GO:0005737">
    <property type="term" value="C:cytoplasm"/>
    <property type="evidence" value="ECO:0007669"/>
    <property type="project" value="TreeGrafter"/>
</dbReference>
<keyword evidence="3" id="KW-0288">FMN</keyword>
<dbReference type="Pfam" id="PF01207">
    <property type="entry name" value="Dus"/>
    <property type="match status" value="1"/>
</dbReference>
<feature type="compositionally biased region" description="Polar residues" evidence="6">
    <location>
        <begin position="569"/>
        <end position="595"/>
    </location>
</feature>
<evidence type="ECO:0000313" key="9">
    <source>
        <dbReference type="Proteomes" id="UP001487740"/>
    </source>
</evidence>
<dbReference type="PANTHER" id="PTHR45936:SF1">
    <property type="entry name" value="TRNA-DIHYDROURIDINE(20) SYNTHASE [NAD(P)+]-LIKE"/>
    <property type="match status" value="1"/>
</dbReference>
<feature type="region of interest" description="Disordered" evidence="6">
    <location>
        <begin position="566"/>
        <end position="681"/>
    </location>
</feature>
<proteinExistence type="predicted"/>
<dbReference type="GO" id="GO:0000049">
    <property type="term" value="F:tRNA binding"/>
    <property type="evidence" value="ECO:0007669"/>
    <property type="project" value="InterPro"/>
</dbReference>
<dbReference type="SUPFAM" id="SSF51395">
    <property type="entry name" value="FMN-linked oxidoreductases"/>
    <property type="match status" value="1"/>
</dbReference>
<dbReference type="InterPro" id="IPR052582">
    <property type="entry name" value="tRNA-DUS-like"/>
</dbReference>
<comment type="caution">
    <text evidence="8">The sequence shown here is derived from an EMBL/GenBank/DDBJ whole genome shotgun (WGS) entry which is preliminary data.</text>
</comment>
<dbReference type="GO" id="GO:0017150">
    <property type="term" value="F:tRNA dihydrouridine synthase activity"/>
    <property type="evidence" value="ECO:0007669"/>
    <property type="project" value="InterPro"/>
</dbReference>
<feature type="domain" description="DUS-like FMN-binding" evidence="7">
    <location>
        <begin position="11"/>
        <end position="247"/>
    </location>
</feature>
<evidence type="ECO:0000313" key="8">
    <source>
        <dbReference type="EMBL" id="KAK8387954.1"/>
    </source>
</evidence>
<name>A0AAW0TKQ2_SCYPA</name>
<comment type="cofactor">
    <cofactor evidence="1">
        <name>FMN</name>
        <dbReference type="ChEBI" id="CHEBI:58210"/>
    </cofactor>
</comment>
<dbReference type="GO" id="GO:0050660">
    <property type="term" value="F:flavin adenine dinucleotide binding"/>
    <property type="evidence" value="ECO:0007669"/>
    <property type="project" value="InterPro"/>
</dbReference>
<dbReference type="CDD" id="cd02801">
    <property type="entry name" value="DUS_like_FMN"/>
    <property type="match status" value="1"/>
</dbReference>
<feature type="compositionally biased region" description="Low complexity" evidence="6">
    <location>
        <begin position="603"/>
        <end position="623"/>
    </location>
</feature>
<keyword evidence="5" id="KW-0560">Oxidoreductase</keyword>
<dbReference type="Gene3D" id="3.20.20.70">
    <property type="entry name" value="Aldolase class I"/>
    <property type="match status" value="1"/>
</dbReference>
<keyword evidence="4" id="KW-0819">tRNA processing</keyword>
<evidence type="ECO:0000259" key="7">
    <source>
        <dbReference type="Pfam" id="PF01207"/>
    </source>
</evidence>
<accession>A0AAW0TKQ2</accession>
<dbReference type="InterPro" id="IPR044463">
    <property type="entry name" value="DUS2_DSRM"/>
</dbReference>
<gene>
    <name evidence="8" type="ORF">O3P69_020096</name>
</gene>
<dbReference type="PANTHER" id="PTHR45936">
    <property type="entry name" value="TRNA-DIHYDROURIDINE(20) SYNTHASE [NAD(P)+]-LIKE"/>
    <property type="match status" value="1"/>
</dbReference>
<reference evidence="8 9" key="1">
    <citation type="submission" date="2023-03" db="EMBL/GenBank/DDBJ databases">
        <title>High-quality genome of Scylla paramamosain provides insights in environmental adaptation.</title>
        <authorList>
            <person name="Zhang L."/>
        </authorList>
    </citation>
    <scope>NUCLEOTIDE SEQUENCE [LARGE SCALE GENOMIC DNA]</scope>
    <source>
        <strain evidence="8">LZ_2023a</strain>
        <tissue evidence="8">Muscle</tissue>
    </source>
</reference>
<dbReference type="SUPFAM" id="SSF54768">
    <property type="entry name" value="dsRNA-binding domain-like"/>
    <property type="match status" value="1"/>
</dbReference>
<evidence type="ECO:0000256" key="5">
    <source>
        <dbReference type="ARBA" id="ARBA00023002"/>
    </source>
</evidence>
<dbReference type="CDD" id="cd19871">
    <property type="entry name" value="DSRM_DUS2L"/>
    <property type="match status" value="1"/>
</dbReference>
<evidence type="ECO:0000256" key="1">
    <source>
        <dbReference type="ARBA" id="ARBA00001917"/>
    </source>
</evidence>
<sequence length="757" mass="84479">MSDQYRGKVIVAPMVRVCTLPFRLLTVDYGTDLVYTEETVDYKMLRSIKRQNDVLGTVDFIDKSDGTVFFRTCERERSKVIFQIGTNDAQRALKVGKMVEPYVAGLDVNMGCPKEFSLKGGMGAALLTQPDKIKSILTTLVQGLTIPVTCKIRILDSLPETLELCKLIEECGVAAIGVHGRTRQERPRHPNHNDVIREIAKVLTIPVIANGGSREISRHDDIKKFQQDTGASSVMIARAAMWNCSILRPEGFLPLDTVIEQYLRYCIQYDNPFTYSKYTVQNMLRELQDTPRGKAFLETQTLQEISIIWGLEDYFKTQLAKQNEGRKSLNFEMSEGKTAMPPSADHVKIVEREENGQKVVEMPIQFIRGNFNNADLPKMLLNTHVFRKQLKGPMYSHVIVDKFFSASVTVDGVRYTSTLREKSKRYSEQGAAIVFLHAMGLRRCEMLLKTMLPGFALAVMAVVVVANREINWRESGSGWASECESPVCGIAEKQAEGLARLRVLSDYIKETMNLMESVIASLDEEMMGVAQELRSVVGRRCYSRTLASLGPLMDRWNHTVQHESENIIEVTSDSEGTRSSTDMEQGSISSMSQDVDTVLGDPYSTTQHTSQSQHSSSTTYSTSPGSFQRPSSTSQTSSTSHTTASDKTRKTSHSPDVSDNRSQRRSACGEEAAADGRAADMDRAAAEDRALVEDKVVVEAGNRVEVEGQVGVRVMAGVRVTVEVDIKTGPMRKKLQYSRKDQDAAVFQQDRLIIYLA</sequence>
<dbReference type="InterPro" id="IPR018517">
    <property type="entry name" value="tRNA_hU_synthase_CS"/>
</dbReference>
<feature type="compositionally biased region" description="Low complexity" evidence="6">
    <location>
        <begin position="631"/>
        <end position="643"/>
    </location>
</feature>